<dbReference type="InterPro" id="IPR002932">
    <property type="entry name" value="Glu_synthdom"/>
</dbReference>
<reference evidence="3 4" key="1">
    <citation type="journal article" date="2018" name="Front. Microbiol.">
        <title>Discovery of Phloeophagus Beetles as a Source of Pseudomonas Strains That Produce Potentially New Bioactive Substances and Description of Pseudomonas bohemica sp. nov.</title>
        <authorList>
            <person name="Saati-Santamaria Z."/>
            <person name="Lopez-Mondejar R."/>
            <person name="Jimenez-Gomez A."/>
            <person name="Diez-Mendez A."/>
            <person name="Vetrovsky T."/>
            <person name="Igual J.M."/>
            <person name="Velazquez E."/>
            <person name="Kolarik M."/>
            <person name="Rivas R."/>
            <person name="Garcia-Fraile P."/>
        </authorList>
    </citation>
    <scope>NUCLEOTIDE SEQUENCE [LARGE SCALE GENOMIC DNA]</scope>
    <source>
        <strain evidence="3 4">A2-NA12</strain>
    </source>
</reference>
<organism evidence="3 4">
    <name type="scientific">Pseudomonas prosekii</name>
    <dbReference type="NCBI Taxonomy" id="1148509"/>
    <lineage>
        <taxon>Bacteria</taxon>
        <taxon>Pseudomonadati</taxon>
        <taxon>Pseudomonadota</taxon>
        <taxon>Gammaproteobacteria</taxon>
        <taxon>Pseudomonadales</taxon>
        <taxon>Pseudomonadaceae</taxon>
        <taxon>Pseudomonas</taxon>
    </lineage>
</organism>
<dbReference type="Proteomes" id="UP000282672">
    <property type="component" value="Unassembled WGS sequence"/>
</dbReference>
<dbReference type="GO" id="GO:0015930">
    <property type="term" value="F:glutamate synthase activity"/>
    <property type="evidence" value="ECO:0007669"/>
    <property type="project" value="InterPro"/>
</dbReference>
<evidence type="ECO:0000313" key="4">
    <source>
        <dbReference type="Proteomes" id="UP000282672"/>
    </source>
</evidence>
<dbReference type="RefSeq" id="WP_259464339.1">
    <property type="nucleotide sequence ID" value="NZ_PEGA01000028.1"/>
</dbReference>
<gene>
    <name evidence="3" type="ORF">CS076_23525</name>
</gene>
<dbReference type="PANTHER" id="PTHR43819">
    <property type="entry name" value="ARCHAEAL-TYPE GLUTAMATE SYNTHASE [NADPH]"/>
    <property type="match status" value="1"/>
</dbReference>
<dbReference type="GO" id="GO:0006537">
    <property type="term" value="P:glutamate biosynthetic process"/>
    <property type="evidence" value="ECO:0007669"/>
    <property type="project" value="InterPro"/>
</dbReference>
<comment type="caution">
    <text evidence="3">The sequence shown here is derived from an EMBL/GenBank/DDBJ whole genome shotgun (WGS) entry which is preliminary data.</text>
</comment>
<comment type="similarity">
    <text evidence="1">Belongs to the glutamate synthase family.</text>
</comment>
<dbReference type="SUPFAM" id="SSF51395">
    <property type="entry name" value="FMN-linked oxidoreductases"/>
    <property type="match status" value="1"/>
</dbReference>
<feature type="domain" description="Glutamate synthase" evidence="2">
    <location>
        <begin position="1"/>
        <end position="74"/>
    </location>
</feature>
<dbReference type="Gene3D" id="3.20.20.70">
    <property type="entry name" value="Aldolase class I"/>
    <property type="match status" value="1"/>
</dbReference>
<accession>A0A3L8CBJ0</accession>
<evidence type="ECO:0000259" key="2">
    <source>
        <dbReference type="Pfam" id="PF01645"/>
    </source>
</evidence>
<evidence type="ECO:0000256" key="1">
    <source>
        <dbReference type="ARBA" id="ARBA00009716"/>
    </source>
</evidence>
<dbReference type="AlphaFoldDB" id="A0A3L8CBJ0"/>
<sequence length="139" mass="15332">AIGADWANSARGFMFAIGCIQSQSCHTNKCPTGVATQDTLRQRALVVPDKAQRVFNFHRNTLKALAEMLAAAGLEHPSQLSAKHLVRRMSATEIKLFSQLHVFLKPGELLTGEVNGEFYSRMWQMARADSFEPNEVAAA</sequence>
<protein>
    <submittedName>
        <fullName evidence="3">FMN-binding glutamate synthase family protein</fullName>
    </submittedName>
</protein>
<dbReference type="PANTHER" id="PTHR43819:SF1">
    <property type="entry name" value="ARCHAEAL-TYPE GLUTAMATE SYNTHASE [NADPH]"/>
    <property type="match status" value="1"/>
</dbReference>
<dbReference type="EMBL" id="PEGA01000028">
    <property type="protein sequence ID" value="RLU05586.1"/>
    <property type="molecule type" value="Genomic_DNA"/>
</dbReference>
<evidence type="ECO:0000313" key="3">
    <source>
        <dbReference type="EMBL" id="RLU05586.1"/>
    </source>
</evidence>
<dbReference type="Pfam" id="PF01645">
    <property type="entry name" value="Glu_synthase"/>
    <property type="match status" value="1"/>
</dbReference>
<feature type="non-terminal residue" evidence="3">
    <location>
        <position position="1"/>
    </location>
</feature>
<proteinExistence type="inferred from homology"/>
<name>A0A3L8CBJ0_9PSED</name>
<dbReference type="InterPro" id="IPR013785">
    <property type="entry name" value="Aldolase_TIM"/>
</dbReference>